<comment type="caution">
    <text evidence="3">The sequence shown here is derived from an EMBL/GenBank/DDBJ whole genome shotgun (WGS) entry which is preliminary data.</text>
</comment>
<dbReference type="InterPro" id="IPR023210">
    <property type="entry name" value="NADP_OxRdtase_dom"/>
</dbReference>
<dbReference type="Gene3D" id="3.20.20.100">
    <property type="entry name" value="NADP-dependent oxidoreductase domain"/>
    <property type="match status" value="1"/>
</dbReference>
<evidence type="ECO:0000313" key="3">
    <source>
        <dbReference type="EMBL" id="KAK3254582.1"/>
    </source>
</evidence>
<keyword evidence="1" id="KW-0560">Oxidoreductase</keyword>
<dbReference type="Pfam" id="PF00248">
    <property type="entry name" value="Aldo_ket_red"/>
    <property type="match status" value="1"/>
</dbReference>
<dbReference type="GO" id="GO:0016491">
    <property type="term" value="F:oxidoreductase activity"/>
    <property type="evidence" value="ECO:0007669"/>
    <property type="project" value="UniProtKB-KW"/>
</dbReference>
<dbReference type="Proteomes" id="UP001190700">
    <property type="component" value="Unassembled WGS sequence"/>
</dbReference>
<dbReference type="PANTHER" id="PTHR43364">
    <property type="entry name" value="NADH-SPECIFIC METHYLGLYOXAL REDUCTASE-RELATED"/>
    <property type="match status" value="1"/>
</dbReference>
<evidence type="ECO:0000313" key="4">
    <source>
        <dbReference type="Proteomes" id="UP001190700"/>
    </source>
</evidence>
<name>A0AAE0CGD8_9CHLO</name>
<evidence type="ECO:0000256" key="1">
    <source>
        <dbReference type="ARBA" id="ARBA00023002"/>
    </source>
</evidence>
<feature type="domain" description="NADP-dependent oxidoreductase" evidence="2">
    <location>
        <begin position="7"/>
        <end position="69"/>
    </location>
</feature>
<keyword evidence="4" id="KW-1185">Reference proteome</keyword>
<protein>
    <recommendedName>
        <fullName evidence="2">NADP-dependent oxidoreductase domain-containing protein</fullName>
    </recommendedName>
</protein>
<accession>A0AAE0CGD8</accession>
<dbReference type="SUPFAM" id="SSF51430">
    <property type="entry name" value="NAD(P)-linked oxidoreductase"/>
    <property type="match status" value="1"/>
</dbReference>
<dbReference type="PANTHER" id="PTHR43364:SF4">
    <property type="entry name" value="NAD(P)-LINKED OXIDOREDUCTASE SUPERFAMILY PROTEIN"/>
    <property type="match status" value="1"/>
</dbReference>
<dbReference type="AlphaFoldDB" id="A0AAE0CGD8"/>
<proteinExistence type="predicted"/>
<dbReference type="EMBL" id="LGRX02023393">
    <property type="protein sequence ID" value="KAK3254582.1"/>
    <property type="molecule type" value="Genomic_DNA"/>
</dbReference>
<feature type="non-terminal residue" evidence="3">
    <location>
        <position position="1"/>
    </location>
</feature>
<sequence length="104" mass="12062">YRSGPAEEATRAYAALAEEYGMSLTELSLRWCRQRRGLSSVLLAQTSMAQLEEDLKYFSETEGLPPELMWEVDRVHMRNRLPIFSSYRVGRDWYGEGEIGERIP</sequence>
<organism evidence="3 4">
    <name type="scientific">Cymbomonas tetramitiformis</name>
    <dbReference type="NCBI Taxonomy" id="36881"/>
    <lineage>
        <taxon>Eukaryota</taxon>
        <taxon>Viridiplantae</taxon>
        <taxon>Chlorophyta</taxon>
        <taxon>Pyramimonadophyceae</taxon>
        <taxon>Pyramimonadales</taxon>
        <taxon>Pyramimonadaceae</taxon>
        <taxon>Cymbomonas</taxon>
    </lineage>
</organism>
<evidence type="ECO:0000259" key="2">
    <source>
        <dbReference type="Pfam" id="PF00248"/>
    </source>
</evidence>
<dbReference type="InterPro" id="IPR050523">
    <property type="entry name" value="AKR_Detox_Biosynth"/>
</dbReference>
<gene>
    <name evidence="3" type="ORF">CYMTET_36205</name>
</gene>
<dbReference type="InterPro" id="IPR036812">
    <property type="entry name" value="NAD(P)_OxRdtase_dom_sf"/>
</dbReference>
<reference evidence="3 4" key="1">
    <citation type="journal article" date="2015" name="Genome Biol. Evol.">
        <title>Comparative Genomics of a Bacterivorous Green Alga Reveals Evolutionary Causalities and Consequences of Phago-Mixotrophic Mode of Nutrition.</title>
        <authorList>
            <person name="Burns J.A."/>
            <person name="Paasch A."/>
            <person name="Narechania A."/>
            <person name="Kim E."/>
        </authorList>
    </citation>
    <scope>NUCLEOTIDE SEQUENCE [LARGE SCALE GENOMIC DNA]</scope>
    <source>
        <strain evidence="3 4">PLY_AMNH</strain>
    </source>
</reference>